<dbReference type="GO" id="GO:0005549">
    <property type="term" value="F:odorant binding"/>
    <property type="evidence" value="ECO:0007669"/>
    <property type="project" value="InterPro"/>
</dbReference>
<comment type="subcellular location">
    <subcellularLocation>
        <location evidence="1 10">Cell membrane</location>
        <topology evidence="1 10">Multi-pass membrane protein</topology>
    </subcellularLocation>
</comment>
<feature type="transmembrane region" description="Helical" evidence="10">
    <location>
        <begin position="89"/>
        <end position="110"/>
    </location>
</feature>
<keyword evidence="7 10" id="KW-0472">Membrane</keyword>
<feature type="transmembrane region" description="Helical" evidence="10">
    <location>
        <begin position="152"/>
        <end position="183"/>
    </location>
</feature>
<evidence type="ECO:0000256" key="9">
    <source>
        <dbReference type="ARBA" id="ARBA00023224"/>
    </source>
</evidence>
<dbReference type="GO" id="GO:0007165">
    <property type="term" value="P:signal transduction"/>
    <property type="evidence" value="ECO:0007669"/>
    <property type="project" value="UniProtKB-KW"/>
</dbReference>
<proteinExistence type="inferred from homology"/>
<dbReference type="Proteomes" id="UP000694872">
    <property type="component" value="Unplaced"/>
</dbReference>
<keyword evidence="4 10" id="KW-0812">Transmembrane</keyword>
<evidence type="ECO:0000256" key="3">
    <source>
        <dbReference type="ARBA" id="ARBA00022606"/>
    </source>
</evidence>
<dbReference type="PANTHER" id="PTHR21137">
    <property type="entry name" value="ODORANT RECEPTOR"/>
    <property type="match status" value="1"/>
</dbReference>
<accession>A0AAJ6ZCF7</accession>
<keyword evidence="9 10" id="KW-0807">Transducer</keyword>
<evidence type="ECO:0000256" key="4">
    <source>
        <dbReference type="ARBA" id="ARBA00022692"/>
    </source>
</evidence>
<comment type="similarity">
    <text evidence="10">Belongs to the insect chemoreceptor superfamily. Heteromeric odorant receptor channel (TC 1.A.69) family.</text>
</comment>
<sequence length="369" mass="43388">MASSLDLSYMKLVRFTFSLIDCWPHRDMKSKKPIPLANNKFLFCEFRLTLPWTKAYRQLIIDFVENIHIFHYKGDSDYSKKMHYKIHKVSTYFTIFLHVQMYSGIILFNITPLHNNIKAGLFKEKVSPNDTIAIELSLYYDLPFDCQENLKAYFAVFIFNFFVSFVNTFTMCINELFISLIAIHLWGHFKILQYNLINFPRPKEIKLNISYDEESTITNLLIKYMKQHRVATDFLSKTVNVFGPTMCLYYLFQQISECIVLCEICKLDAEALGKYGILTLVIFQQLIQISIVYEIMSSMNEKIINAVYGLPWEHMSVRNQKIVLFFLQNVQVPFNLRALDMVPIGAQTMVVIIRTSFSYFIMLRTIAYD</sequence>
<dbReference type="AlphaFoldDB" id="A0AAJ6ZCF7"/>
<dbReference type="GO" id="GO:0005886">
    <property type="term" value="C:plasma membrane"/>
    <property type="evidence" value="ECO:0007669"/>
    <property type="project" value="UniProtKB-SubCell"/>
</dbReference>
<dbReference type="PANTHER" id="PTHR21137:SF35">
    <property type="entry name" value="ODORANT RECEPTOR 19A-RELATED"/>
    <property type="match status" value="1"/>
</dbReference>
<gene>
    <name evidence="11" type="primary">LOC106119290</name>
</gene>
<evidence type="ECO:0000256" key="2">
    <source>
        <dbReference type="ARBA" id="ARBA00022475"/>
    </source>
</evidence>
<keyword evidence="5 10" id="KW-0552">Olfaction</keyword>
<evidence type="ECO:0000256" key="10">
    <source>
        <dbReference type="RuleBase" id="RU351113"/>
    </source>
</evidence>
<dbReference type="GeneID" id="106119290"/>
<name>A0AAJ6ZCF7_PAPXU</name>
<keyword evidence="8 10" id="KW-0675">Receptor</keyword>
<dbReference type="Pfam" id="PF02949">
    <property type="entry name" value="7tm_6"/>
    <property type="match status" value="1"/>
</dbReference>
<dbReference type="RefSeq" id="XP_013169659.1">
    <property type="nucleotide sequence ID" value="XM_013314205.1"/>
</dbReference>
<dbReference type="GO" id="GO:0004984">
    <property type="term" value="F:olfactory receptor activity"/>
    <property type="evidence" value="ECO:0007669"/>
    <property type="project" value="InterPro"/>
</dbReference>
<keyword evidence="6 10" id="KW-1133">Transmembrane helix</keyword>
<comment type="caution">
    <text evidence="10">Lacks conserved residue(s) required for the propagation of feature annotation.</text>
</comment>
<reference evidence="11" key="1">
    <citation type="submission" date="2025-08" db="UniProtKB">
        <authorList>
            <consortium name="RefSeq"/>
        </authorList>
    </citation>
    <scope>IDENTIFICATION</scope>
</reference>
<dbReference type="InterPro" id="IPR004117">
    <property type="entry name" value="7tm6_olfct_rcpt"/>
</dbReference>
<dbReference type="KEGG" id="pxu:106119290"/>
<evidence type="ECO:0000313" key="11">
    <source>
        <dbReference type="RefSeq" id="XP_013169659.1"/>
    </source>
</evidence>
<organism evidence="11">
    <name type="scientific">Papilio xuthus</name>
    <name type="common">Asian swallowtail butterfly</name>
    <dbReference type="NCBI Taxonomy" id="66420"/>
    <lineage>
        <taxon>Eukaryota</taxon>
        <taxon>Metazoa</taxon>
        <taxon>Ecdysozoa</taxon>
        <taxon>Arthropoda</taxon>
        <taxon>Hexapoda</taxon>
        <taxon>Insecta</taxon>
        <taxon>Pterygota</taxon>
        <taxon>Neoptera</taxon>
        <taxon>Endopterygota</taxon>
        <taxon>Lepidoptera</taxon>
        <taxon>Glossata</taxon>
        <taxon>Ditrysia</taxon>
        <taxon>Papilionoidea</taxon>
        <taxon>Papilionidae</taxon>
        <taxon>Papilioninae</taxon>
        <taxon>Papilio</taxon>
    </lineage>
</organism>
<evidence type="ECO:0000256" key="7">
    <source>
        <dbReference type="ARBA" id="ARBA00023136"/>
    </source>
</evidence>
<evidence type="ECO:0000256" key="8">
    <source>
        <dbReference type="ARBA" id="ARBA00023170"/>
    </source>
</evidence>
<evidence type="ECO:0000256" key="1">
    <source>
        <dbReference type="ARBA" id="ARBA00004651"/>
    </source>
</evidence>
<keyword evidence="3 10" id="KW-0716">Sensory transduction</keyword>
<keyword evidence="2" id="KW-1003">Cell membrane</keyword>
<evidence type="ECO:0000256" key="6">
    <source>
        <dbReference type="ARBA" id="ARBA00022989"/>
    </source>
</evidence>
<protein>
    <recommendedName>
        <fullName evidence="10">Odorant receptor</fullName>
    </recommendedName>
</protein>
<evidence type="ECO:0000256" key="5">
    <source>
        <dbReference type="ARBA" id="ARBA00022725"/>
    </source>
</evidence>